<accession>A0ACC3TMB3</accession>
<sequence>MISSPGEYPSTMSSLPLTAEFGDIGGDTDNQNRNDEHSSIGNGVDTSASFAFAAAAVPQTPAGRVLSENELHRPSSIATHVLSTPDTLPPSEAFYQPHQGSVNDVVMQDISYEGDHSMFGHGSDVLDNTMTPTAISQQTPHAVQQHQTAPITESRISAYARLDFASFTFYVQTLQVVMGRRVENVHNNHHDGPGSTDATGTPAERSRSRTPSKPGTGDNASKPSAGGGNGAIDVHLGTAKAISRRHAKIFYNFANQRFEFSVLGRNGAFVDDVFVEKGATVQLNHGSRVQIGQIGFTFLLPSSSNLESGDTTPTQTIKPADAISLRDAKSLPPLSMSMTPVTDSSIKVEDNHLETGLAQAEAHAFNKLFTEPGVETIQAADGFVSHGAESQLPQPHHGHDIKEEHQSQSQQQYQQFHELQQEELNMIHALTGGNTLEQIPDIIAKEVANMPSSASPDATSNEHTPQPKARPKPAKRAEKRHPTPPSPSQIPLEYREKPPNSYSSLIEVSLRTFATERGMSLSDIYQAIQELFPYYRFAPYGWQNSVRHNLSLNKLFVKIAKEGKGWLWGLDEELYREKEAKKNRPLARERREQERREKREREKKEKEERERKAKEEKERLERERKEKERLEKERKEKELAEKKKALAAFAQAAAAKSAAAAGTGSSSASSAPVPKLGNAAPGTSLGNPALKTRALQVPPSITKPQTAKPPINKETLKALQLLQQTISAQLQNGGSSGGGKPAVSKSPTPAAVSTPSPSPGVSTAMATTTAASATAAKKSGSVAQPNAKAAALAKALVMSLAQSMAKPGATNNNSNKAGGAGGQAPAVAAAKPKST</sequence>
<protein>
    <submittedName>
        <fullName evidence="1">Fork head domain-containing protein</fullName>
    </submittedName>
</protein>
<organism evidence="1 2">
    <name type="scientific">Lipomyces orientalis</name>
    <dbReference type="NCBI Taxonomy" id="1233043"/>
    <lineage>
        <taxon>Eukaryota</taxon>
        <taxon>Fungi</taxon>
        <taxon>Dikarya</taxon>
        <taxon>Ascomycota</taxon>
        <taxon>Saccharomycotina</taxon>
        <taxon>Lipomycetes</taxon>
        <taxon>Lipomycetales</taxon>
        <taxon>Lipomycetaceae</taxon>
        <taxon>Lipomyces</taxon>
    </lineage>
</organism>
<proteinExistence type="predicted"/>
<dbReference type="EMBL" id="MU970083">
    <property type="protein sequence ID" value="KAK9322135.1"/>
    <property type="molecule type" value="Genomic_DNA"/>
</dbReference>
<gene>
    <name evidence="1" type="ORF">V1517DRAFT_324443</name>
</gene>
<evidence type="ECO:0000313" key="2">
    <source>
        <dbReference type="Proteomes" id="UP001489719"/>
    </source>
</evidence>
<evidence type="ECO:0000313" key="1">
    <source>
        <dbReference type="EMBL" id="KAK9322135.1"/>
    </source>
</evidence>
<dbReference type="Proteomes" id="UP001489719">
    <property type="component" value="Unassembled WGS sequence"/>
</dbReference>
<keyword evidence="2" id="KW-1185">Reference proteome</keyword>
<reference evidence="2" key="1">
    <citation type="journal article" date="2024" name="Front. Bioeng. Biotechnol.">
        <title>Genome-scale model development and genomic sequencing of the oleaginous clade Lipomyces.</title>
        <authorList>
            <person name="Czajka J.J."/>
            <person name="Han Y."/>
            <person name="Kim J."/>
            <person name="Mondo S.J."/>
            <person name="Hofstad B.A."/>
            <person name="Robles A."/>
            <person name="Haridas S."/>
            <person name="Riley R."/>
            <person name="LaButti K."/>
            <person name="Pangilinan J."/>
            <person name="Andreopoulos W."/>
            <person name="Lipzen A."/>
            <person name="Yan J."/>
            <person name="Wang M."/>
            <person name="Ng V."/>
            <person name="Grigoriev I.V."/>
            <person name="Spatafora J.W."/>
            <person name="Magnuson J.K."/>
            <person name="Baker S.E."/>
            <person name="Pomraning K.R."/>
        </authorList>
    </citation>
    <scope>NUCLEOTIDE SEQUENCE [LARGE SCALE GENOMIC DNA]</scope>
    <source>
        <strain evidence="2">CBS 10300</strain>
    </source>
</reference>
<comment type="caution">
    <text evidence="1">The sequence shown here is derived from an EMBL/GenBank/DDBJ whole genome shotgun (WGS) entry which is preliminary data.</text>
</comment>
<name>A0ACC3TMB3_9ASCO</name>